<dbReference type="CDD" id="cd05244">
    <property type="entry name" value="BVR-B_like_SDR_a"/>
    <property type="match status" value="1"/>
</dbReference>
<dbReference type="Pfam" id="PF13460">
    <property type="entry name" value="NAD_binding_10"/>
    <property type="match status" value="1"/>
</dbReference>
<dbReference type="RefSeq" id="WP_325775141.1">
    <property type="nucleotide sequence ID" value="NZ_VTDN01000004.1"/>
</dbReference>
<dbReference type="Gene3D" id="3.40.50.720">
    <property type="entry name" value="NAD(P)-binding Rossmann-like Domain"/>
    <property type="match status" value="1"/>
</dbReference>
<dbReference type="PANTHER" id="PTHR43355">
    <property type="entry name" value="FLAVIN REDUCTASE (NADPH)"/>
    <property type="match status" value="1"/>
</dbReference>
<organism evidence="2 3">
    <name type="scientific">Acinetobacter pollinis</name>
    <dbReference type="NCBI Taxonomy" id="2605270"/>
    <lineage>
        <taxon>Bacteria</taxon>
        <taxon>Pseudomonadati</taxon>
        <taxon>Pseudomonadota</taxon>
        <taxon>Gammaproteobacteria</taxon>
        <taxon>Moraxellales</taxon>
        <taxon>Moraxellaceae</taxon>
        <taxon>Acinetobacter</taxon>
    </lineage>
</organism>
<evidence type="ECO:0000313" key="3">
    <source>
        <dbReference type="Proteomes" id="UP001339883"/>
    </source>
</evidence>
<dbReference type="PANTHER" id="PTHR43355:SF2">
    <property type="entry name" value="FLAVIN REDUCTASE (NADPH)"/>
    <property type="match status" value="1"/>
</dbReference>
<protein>
    <submittedName>
        <fullName evidence="2">NAD(P)-dependent oxidoreductase</fullName>
    </submittedName>
</protein>
<dbReference type="InterPro" id="IPR051606">
    <property type="entry name" value="Polyketide_Oxido-like"/>
</dbReference>
<proteinExistence type="predicted"/>
<dbReference type="Proteomes" id="UP001339883">
    <property type="component" value="Unassembled WGS sequence"/>
</dbReference>
<gene>
    <name evidence="2" type="ORF">I2F25_06325</name>
</gene>
<evidence type="ECO:0000259" key="1">
    <source>
        <dbReference type="Pfam" id="PF13460"/>
    </source>
</evidence>
<dbReference type="SUPFAM" id="SSF51735">
    <property type="entry name" value="NAD(P)-binding Rossmann-fold domains"/>
    <property type="match status" value="1"/>
</dbReference>
<sequence>MKVAIIGASGMTGSRILNELVSRGHQVTAIARNTDKIEKNDAVTTKAVDIKDREVLTEALKGHDAVISAVRFADLDGLALIDAVRNSGVKRYLVVGGAGSLLLPDQTRLIDSPDFPQEYRSEAEPGCVFLDQLKEVKDLDWTFVSPSALFQPGERTGKFRIAKDTLITNEQGSHISAEDYAIALVDALEKNQYIRERFTVGY</sequence>
<name>A0ABU6DTE3_9GAMM</name>
<dbReference type="InterPro" id="IPR016040">
    <property type="entry name" value="NAD(P)-bd_dom"/>
</dbReference>
<evidence type="ECO:0000313" key="2">
    <source>
        <dbReference type="EMBL" id="MEB5476663.1"/>
    </source>
</evidence>
<reference evidence="2 3" key="1">
    <citation type="submission" date="2019-08" db="EMBL/GenBank/DDBJ databases">
        <title>Five species of Acinetobacter isolated from floral nectar and animal pollinators.</title>
        <authorList>
            <person name="Hendry T.A."/>
        </authorList>
    </citation>
    <scope>NUCLEOTIDE SEQUENCE [LARGE SCALE GENOMIC DNA]</scope>
    <source>
        <strain evidence="2 3">MD18.27</strain>
    </source>
</reference>
<feature type="domain" description="NAD(P)-binding" evidence="1">
    <location>
        <begin position="7"/>
        <end position="190"/>
    </location>
</feature>
<dbReference type="EMBL" id="VTDN01000004">
    <property type="protein sequence ID" value="MEB5476663.1"/>
    <property type="molecule type" value="Genomic_DNA"/>
</dbReference>
<comment type="caution">
    <text evidence="2">The sequence shown here is derived from an EMBL/GenBank/DDBJ whole genome shotgun (WGS) entry which is preliminary data.</text>
</comment>
<dbReference type="InterPro" id="IPR036291">
    <property type="entry name" value="NAD(P)-bd_dom_sf"/>
</dbReference>
<accession>A0ABU6DTE3</accession>
<keyword evidence="3" id="KW-1185">Reference proteome</keyword>